<protein>
    <submittedName>
        <fullName evidence="3">Alpha/beta hydrolase</fullName>
    </submittedName>
</protein>
<gene>
    <name evidence="3" type="ORF">QYG89_09665</name>
</gene>
<name>A0ABW8I8Y0_9BACI</name>
<evidence type="ECO:0000313" key="3">
    <source>
        <dbReference type="EMBL" id="MFK2825928.1"/>
    </source>
</evidence>
<proteinExistence type="inferred from homology"/>
<comment type="similarity">
    <text evidence="1">Belongs to the AB hydrolase superfamily.</text>
</comment>
<keyword evidence="4" id="KW-1185">Reference proteome</keyword>
<dbReference type="PRINTS" id="PR00111">
    <property type="entry name" value="ABHYDROLASE"/>
</dbReference>
<dbReference type="RefSeq" id="WP_404316803.1">
    <property type="nucleotide sequence ID" value="NZ_JAUIYO010000006.1"/>
</dbReference>
<feature type="domain" description="AB hydrolase-1" evidence="2">
    <location>
        <begin position="20"/>
        <end position="254"/>
    </location>
</feature>
<dbReference type="PANTHER" id="PTHR43039">
    <property type="entry name" value="ESTERASE-RELATED"/>
    <property type="match status" value="1"/>
</dbReference>
<accession>A0ABW8I8Y0</accession>
<dbReference type="Proteomes" id="UP001619911">
    <property type="component" value="Unassembled WGS sequence"/>
</dbReference>
<keyword evidence="3" id="KW-0378">Hydrolase</keyword>
<sequence length="278" mass="31400">MNQHILSRNNVNITGKGTQAMIFAPGFGCDQNMWRLTAPAFEKDYRIILFDYVGSGKSDYEAYIPDKYSNLHGYSRDLLDICAALDLKDAVFVGHSVGSTIGMLASIQEPKHFERLIMIGPSPCYLNDPPEYHGGFEKEDLAGLIDMMEMNYIGWANYLAQMIMRNPDRPELSKELEESFCSTNPLIARQFATATFFSDNREDLPKVTIPSLILQCAEDAIAPVEVGEYIHKRLQHSTLRFMQATGHCPHLSHPDETIRLIKEYLSSPMNQEDGRING</sequence>
<comment type="caution">
    <text evidence="3">The sequence shown here is derived from an EMBL/GenBank/DDBJ whole genome shotgun (WGS) entry which is preliminary data.</text>
</comment>
<evidence type="ECO:0000256" key="1">
    <source>
        <dbReference type="ARBA" id="ARBA00008645"/>
    </source>
</evidence>
<dbReference type="SUPFAM" id="SSF53474">
    <property type="entry name" value="alpha/beta-Hydrolases"/>
    <property type="match status" value="1"/>
</dbReference>
<evidence type="ECO:0000313" key="4">
    <source>
        <dbReference type="Proteomes" id="UP001619911"/>
    </source>
</evidence>
<reference evidence="3 4" key="1">
    <citation type="submission" date="2023-07" db="EMBL/GenBank/DDBJ databases">
        <title>Bacillus lucianemedeirus sp. nov, a new species isolated from an immunobiological production facility.</title>
        <authorList>
            <person name="Costa L.V."/>
            <person name="Miranda R.V.S.L."/>
            <person name="Brandao M.L.L."/>
            <person name="Reis C.M.F."/>
            <person name="Frazao A.M."/>
            <person name="Cruz F.V."/>
            <person name="Baio P.V.P."/>
            <person name="Veras J.F.C."/>
            <person name="Ramos J.N."/>
            <person name="Vieira V."/>
        </authorList>
    </citation>
    <scope>NUCLEOTIDE SEQUENCE [LARGE SCALE GENOMIC DNA]</scope>
    <source>
        <strain evidence="3 4">B190/17</strain>
    </source>
</reference>
<evidence type="ECO:0000259" key="2">
    <source>
        <dbReference type="Pfam" id="PF00561"/>
    </source>
</evidence>
<dbReference type="EMBL" id="JAUIYO010000006">
    <property type="protein sequence ID" value="MFK2825928.1"/>
    <property type="molecule type" value="Genomic_DNA"/>
</dbReference>
<dbReference type="Gene3D" id="3.40.50.1820">
    <property type="entry name" value="alpha/beta hydrolase"/>
    <property type="match status" value="1"/>
</dbReference>
<organism evidence="3 4">
    <name type="scientific">Bacillus lumedeiriae</name>
    <dbReference type="NCBI Taxonomy" id="3058829"/>
    <lineage>
        <taxon>Bacteria</taxon>
        <taxon>Bacillati</taxon>
        <taxon>Bacillota</taxon>
        <taxon>Bacilli</taxon>
        <taxon>Bacillales</taxon>
        <taxon>Bacillaceae</taxon>
        <taxon>Bacillus</taxon>
    </lineage>
</organism>
<dbReference type="GO" id="GO:0016787">
    <property type="term" value="F:hydrolase activity"/>
    <property type="evidence" value="ECO:0007669"/>
    <property type="project" value="UniProtKB-KW"/>
</dbReference>
<dbReference type="InterPro" id="IPR029058">
    <property type="entry name" value="AB_hydrolase_fold"/>
</dbReference>
<dbReference type="InterPro" id="IPR000073">
    <property type="entry name" value="AB_hydrolase_1"/>
</dbReference>
<dbReference type="Pfam" id="PF00561">
    <property type="entry name" value="Abhydrolase_1"/>
    <property type="match status" value="1"/>
</dbReference>